<gene>
    <name evidence="1" type="ORF">KQI75_00390</name>
</gene>
<evidence type="ECO:0000313" key="1">
    <source>
        <dbReference type="EMBL" id="MBU5489095.1"/>
    </source>
</evidence>
<sequence length="172" mass="20278">MNTSPERKNVFTELDISESETTKNFIRSLKTSTKSGNIHWRQIYNIGSFRFPEEYQKYLLDDFDNQTGKYKLNYSRCFYTVFDNTFILFLDVIYPNPDSSDPPWQDFQILLGQEGSDGYLTHMPYDDIYAASDESLQVEIGSLCHFIEKYMVSPENRAFTFMQNFVEHSANW</sequence>
<evidence type="ECO:0008006" key="3">
    <source>
        <dbReference type="Google" id="ProtNLM"/>
    </source>
</evidence>
<proteinExistence type="predicted"/>
<keyword evidence="2" id="KW-1185">Reference proteome</keyword>
<accession>A0ABS6ENM4</accession>
<reference evidence="1 2" key="1">
    <citation type="submission" date="2021-06" db="EMBL/GenBank/DDBJ databases">
        <authorList>
            <person name="Sun Q."/>
            <person name="Li D."/>
        </authorList>
    </citation>
    <scope>NUCLEOTIDE SEQUENCE [LARGE SCALE GENOMIC DNA]</scope>
    <source>
        <strain evidence="1 2">MSJd-7</strain>
    </source>
</reference>
<dbReference type="EMBL" id="JAHLQI010000001">
    <property type="protein sequence ID" value="MBU5489095.1"/>
    <property type="molecule type" value="Genomic_DNA"/>
</dbReference>
<protein>
    <recommendedName>
        <fullName evidence="3">SMI1/KNR4 family protein</fullName>
    </recommendedName>
</protein>
<dbReference type="Proteomes" id="UP000783588">
    <property type="component" value="Unassembled WGS sequence"/>
</dbReference>
<dbReference type="RefSeq" id="WP_216468711.1">
    <property type="nucleotide sequence ID" value="NZ_JAHLQI010000001.1"/>
</dbReference>
<organism evidence="1 2">
    <name type="scientific">Butyricicoccus intestinisimiae</name>
    <dbReference type="NCBI Taxonomy" id="2841509"/>
    <lineage>
        <taxon>Bacteria</taxon>
        <taxon>Bacillati</taxon>
        <taxon>Bacillota</taxon>
        <taxon>Clostridia</taxon>
        <taxon>Eubacteriales</taxon>
        <taxon>Butyricicoccaceae</taxon>
        <taxon>Butyricicoccus</taxon>
    </lineage>
</organism>
<name>A0ABS6ENM4_9FIRM</name>
<evidence type="ECO:0000313" key="2">
    <source>
        <dbReference type="Proteomes" id="UP000783588"/>
    </source>
</evidence>
<comment type="caution">
    <text evidence="1">The sequence shown here is derived from an EMBL/GenBank/DDBJ whole genome shotgun (WGS) entry which is preliminary data.</text>
</comment>